<evidence type="ECO:0008006" key="4">
    <source>
        <dbReference type="Google" id="ProtNLM"/>
    </source>
</evidence>
<dbReference type="OrthoDB" id="2154985at2759"/>
<evidence type="ECO:0000313" key="3">
    <source>
        <dbReference type="Proteomes" id="UP000736335"/>
    </source>
</evidence>
<dbReference type="EMBL" id="WIUZ02000001">
    <property type="protein sequence ID" value="KAF9792188.1"/>
    <property type="molecule type" value="Genomic_DNA"/>
</dbReference>
<reference evidence="2" key="1">
    <citation type="journal article" date="2020" name="Nat. Commun.">
        <title>Large-scale genome sequencing of mycorrhizal fungi provides insights into the early evolution of symbiotic traits.</title>
        <authorList>
            <person name="Miyauchi S."/>
            <person name="Kiss E."/>
            <person name="Kuo A."/>
            <person name="Drula E."/>
            <person name="Kohler A."/>
            <person name="Sanchez-Garcia M."/>
            <person name="Morin E."/>
            <person name="Andreopoulos B."/>
            <person name="Barry K.W."/>
            <person name="Bonito G."/>
            <person name="Buee M."/>
            <person name="Carver A."/>
            <person name="Chen C."/>
            <person name="Cichocki N."/>
            <person name="Clum A."/>
            <person name="Culley D."/>
            <person name="Crous P.W."/>
            <person name="Fauchery L."/>
            <person name="Girlanda M."/>
            <person name="Hayes R.D."/>
            <person name="Keri Z."/>
            <person name="LaButti K."/>
            <person name="Lipzen A."/>
            <person name="Lombard V."/>
            <person name="Magnuson J."/>
            <person name="Maillard F."/>
            <person name="Murat C."/>
            <person name="Nolan M."/>
            <person name="Ohm R.A."/>
            <person name="Pangilinan J."/>
            <person name="Pereira M.F."/>
            <person name="Perotto S."/>
            <person name="Peter M."/>
            <person name="Pfister S."/>
            <person name="Riley R."/>
            <person name="Sitrit Y."/>
            <person name="Stielow J.B."/>
            <person name="Szollosi G."/>
            <person name="Zifcakova L."/>
            <person name="Stursova M."/>
            <person name="Spatafora J.W."/>
            <person name="Tedersoo L."/>
            <person name="Vaario L.M."/>
            <person name="Yamada A."/>
            <person name="Yan M."/>
            <person name="Wang P."/>
            <person name="Xu J."/>
            <person name="Bruns T."/>
            <person name="Baldrian P."/>
            <person name="Vilgalys R."/>
            <person name="Dunand C."/>
            <person name="Henrissat B."/>
            <person name="Grigoriev I.V."/>
            <person name="Hibbett D."/>
            <person name="Nagy L.G."/>
            <person name="Martin F.M."/>
        </authorList>
    </citation>
    <scope>NUCLEOTIDE SEQUENCE</scope>
    <source>
        <strain evidence="2">UH-Tt-Lm1</strain>
    </source>
</reference>
<dbReference type="GO" id="GO:0005741">
    <property type="term" value="C:mitochondrial outer membrane"/>
    <property type="evidence" value="ECO:0007669"/>
    <property type="project" value="TreeGrafter"/>
</dbReference>
<dbReference type="PANTHER" id="PTHR31859">
    <property type="entry name" value="TETRATRICOPEPTIDE REPEAT PROTEIN 39 FAMILY MEMBER"/>
    <property type="match status" value="1"/>
</dbReference>
<proteinExistence type="predicted"/>
<dbReference type="Gene3D" id="1.25.40.10">
    <property type="entry name" value="Tetratricopeptide repeat domain"/>
    <property type="match status" value="1"/>
</dbReference>
<reference evidence="2" key="2">
    <citation type="submission" date="2020-11" db="EMBL/GenBank/DDBJ databases">
        <authorList>
            <consortium name="DOE Joint Genome Institute"/>
            <person name="Kuo A."/>
            <person name="Miyauchi S."/>
            <person name="Kiss E."/>
            <person name="Drula E."/>
            <person name="Kohler A."/>
            <person name="Sanchez-Garcia M."/>
            <person name="Andreopoulos B."/>
            <person name="Barry K.W."/>
            <person name="Bonito G."/>
            <person name="Buee M."/>
            <person name="Carver A."/>
            <person name="Chen C."/>
            <person name="Cichocki N."/>
            <person name="Clum A."/>
            <person name="Culley D."/>
            <person name="Crous P.W."/>
            <person name="Fauchery L."/>
            <person name="Girlanda M."/>
            <person name="Hayes R."/>
            <person name="Keri Z."/>
            <person name="Labutti K."/>
            <person name="Lipzen A."/>
            <person name="Lombard V."/>
            <person name="Magnuson J."/>
            <person name="Maillard F."/>
            <person name="Morin E."/>
            <person name="Murat C."/>
            <person name="Nolan M."/>
            <person name="Ohm R."/>
            <person name="Pangilinan J."/>
            <person name="Pereira M."/>
            <person name="Perotto S."/>
            <person name="Peter M."/>
            <person name="Riley R."/>
            <person name="Sitrit Y."/>
            <person name="Stielow B."/>
            <person name="Szollosi G."/>
            <person name="Zifcakova L."/>
            <person name="Stursova M."/>
            <person name="Spatafora J.W."/>
            <person name="Tedersoo L."/>
            <person name="Vaario L.-M."/>
            <person name="Yamada A."/>
            <person name="Yan M."/>
            <person name="Wang P."/>
            <person name="Xu J."/>
            <person name="Bruns T."/>
            <person name="Baldrian P."/>
            <person name="Vilgalys R."/>
            <person name="Henrissat B."/>
            <person name="Grigoriev I.V."/>
            <person name="Hibbett D."/>
            <person name="Nagy L.G."/>
            <person name="Martin F.M."/>
        </authorList>
    </citation>
    <scope>NUCLEOTIDE SEQUENCE</scope>
    <source>
        <strain evidence="2">UH-Tt-Lm1</strain>
    </source>
</reference>
<dbReference type="Pfam" id="PF10300">
    <property type="entry name" value="Iml2-TPR_39"/>
    <property type="match status" value="1"/>
</dbReference>
<dbReference type="GO" id="GO:0005829">
    <property type="term" value="C:cytosol"/>
    <property type="evidence" value="ECO:0007669"/>
    <property type="project" value="TreeGrafter"/>
</dbReference>
<dbReference type="GO" id="GO:0005634">
    <property type="term" value="C:nucleus"/>
    <property type="evidence" value="ECO:0007669"/>
    <property type="project" value="TreeGrafter"/>
</dbReference>
<name>A0A9P6HQ32_9AGAM</name>
<feature type="region of interest" description="Disordered" evidence="1">
    <location>
        <begin position="188"/>
        <end position="210"/>
    </location>
</feature>
<dbReference type="SUPFAM" id="SSF48452">
    <property type="entry name" value="TPR-like"/>
    <property type="match status" value="1"/>
</dbReference>
<dbReference type="InterPro" id="IPR011990">
    <property type="entry name" value="TPR-like_helical_dom_sf"/>
</dbReference>
<keyword evidence="3" id="KW-1185">Reference proteome</keyword>
<dbReference type="PANTHER" id="PTHR31859:SF1">
    <property type="entry name" value="TETRATRICOPEPTIDE REPEAT PROTEIN 39C"/>
    <property type="match status" value="1"/>
</dbReference>
<gene>
    <name evidence="2" type="ORF">BJ322DRAFT_19589</name>
</gene>
<dbReference type="InterPro" id="IPR019412">
    <property type="entry name" value="IML2/TPR_39"/>
</dbReference>
<evidence type="ECO:0000256" key="1">
    <source>
        <dbReference type="SAM" id="MobiDB-lite"/>
    </source>
</evidence>
<organism evidence="2 3">
    <name type="scientific">Thelephora terrestris</name>
    <dbReference type="NCBI Taxonomy" id="56493"/>
    <lineage>
        <taxon>Eukaryota</taxon>
        <taxon>Fungi</taxon>
        <taxon>Dikarya</taxon>
        <taxon>Basidiomycota</taxon>
        <taxon>Agaricomycotina</taxon>
        <taxon>Agaricomycetes</taxon>
        <taxon>Thelephorales</taxon>
        <taxon>Thelephoraceae</taxon>
        <taxon>Thelephora</taxon>
    </lineage>
</organism>
<sequence>MSEGYDNVADILQEANVGFDHLFLDEITDAKTVFQSNDSPFHLLGLGVCSFLEASLGMESTMMAEANAALSNAEAHAKRQLKSASKANKDTHRFPPGTLWELIHADCIILLGLTQALSESYTGYLQCLYSINTAHSKYLKLYKVVFPGGLDNYSTPSQSSPPSRSLTPTIIPSTSSRPSLFSRFLGNGSNSNVPSRTPSPPPRPDGPPEETVISGTAFGYGLFNLVLSMFPGKVKTVVGFFGYDYNRRIALQALAVSAAKSDVHSIFAGLTLMAYYGLVLLLAGYQADETHILEQYRAIVEKVAGKFPLGSLWILNKAKILRMSYDADGAIQVLQDGLKLEKKNKFKQADSLLVFELAWTLLSQRRYQEAADMFMKMGKLNSWSHATYHFIAAGCYTEMGNHKKAQKLLDACPALTEKRKLGATKYLPTEIFILRKLQFYKEKQRRRTGSEDNYAESIRISTAEEIAIFWSTHSRISQDVALSHVEDLSRLTPPVSIPSQYILASSPLPSPVKDTPNDLDTPDEEAIRSLILGTVHRTVGDFATSRAFLEDSVSKHPQVKCSTWVGGVALFELAVLDLKEVEDEERAGKLSSETGKDEVSPAGVKRWEQAIEGATAKLDRAMSISGKDVDMSARLDSRIMMLKDEMTLKREMLKSFTVPRSD</sequence>
<dbReference type="AlphaFoldDB" id="A0A9P6HQ32"/>
<protein>
    <recommendedName>
        <fullName evidence="4">Mitochondrial outer membrane protein IML2</fullName>
    </recommendedName>
</protein>
<dbReference type="Proteomes" id="UP000736335">
    <property type="component" value="Unassembled WGS sequence"/>
</dbReference>
<accession>A0A9P6HQ32</accession>
<evidence type="ECO:0000313" key="2">
    <source>
        <dbReference type="EMBL" id="KAF9792188.1"/>
    </source>
</evidence>
<comment type="caution">
    <text evidence="2">The sequence shown here is derived from an EMBL/GenBank/DDBJ whole genome shotgun (WGS) entry which is preliminary data.</text>
</comment>